<dbReference type="PANTHER" id="PTHR43441">
    <property type="entry name" value="RIBOSOMAL-PROTEIN-SERINE ACETYLTRANSFERASE"/>
    <property type="match status" value="1"/>
</dbReference>
<keyword evidence="3" id="KW-1185">Reference proteome</keyword>
<gene>
    <name evidence="2" type="ORF">ACS04_07705</name>
</gene>
<sequence length="211" mass="22179">MQTPAATAPAGTVPAPALPPVVPPGRMAGRPQPVLDLPGPFHLRPWTPYDAPALVESCHDPEIRHWNRTPVPTPAGAEERIARWQERWHAEAAAVWAVAPSGGGLPVGLIGVADLDLPGGSGEILYWLLPAGRGTGVMAGATARVSSWAFDGLGLHRLRITHSVANPASCRVAEKAGFPLEGTMRGALLHADGWHDEHLHARLSTDGPVPA</sequence>
<dbReference type="PROSITE" id="PS51186">
    <property type="entry name" value="GNAT"/>
    <property type="match status" value="1"/>
</dbReference>
<comment type="caution">
    <text evidence="2">The sequence shown here is derived from an EMBL/GenBank/DDBJ whole genome shotgun (WGS) entry which is preliminary data.</text>
</comment>
<keyword evidence="2" id="KW-0808">Transferase</keyword>
<organism evidence="2 3">
    <name type="scientific">Streptomyces roseus</name>
    <dbReference type="NCBI Taxonomy" id="66430"/>
    <lineage>
        <taxon>Bacteria</taxon>
        <taxon>Bacillati</taxon>
        <taxon>Actinomycetota</taxon>
        <taxon>Actinomycetes</taxon>
        <taxon>Kitasatosporales</taxon>
        <taxon>Streptomycetaceae</taxon>
        <taxon>Streptomyces</taxon>
    </lineage>
</organism>
<dbReference type="Proteomes" id="UP000035932">
    <property type="component" value="Unassembled WGS sequence"/>
</dbReference>
<dbReference type="AlphaFoldDB" id="A0A0J6XQM7"/>
<dbReference type="InterPro" id="IPR000182">
    <property type="entry name" value="GNAT_dom"/>
</dbReference>
<dbReference type="GO" id="GO:1990189">
    <property type="term" value="F:protein N-terminal-serine acetyltransferase activity"/>
    <property type="evidence" value="ECO:0007669"/>
    <property type="project" value="TreeGrafter"/>
</dbReference>
<dbReference type="SUPFAM" id="SSF55729">
    <property type="entry name" value="Acyl-CoA N-acyltransferases (Nat)"/>
    <property type="match status" value="1"/>
</dbReference>
<proteinExistence type="predicted"/>
<dbReference type="PANTHER" id="PTHR43441:SF10">
    <property type="entry name" value="ACETYLTRANSFERASE"/>
    <property type="match status" value="1"/>
</dbReference>
<reference evidence="2 3" key="1">
    <citation type="submission" date="2015-06" db="EMBL/GenBank/DDBJ databases">
        <title>Recapitulation of the evolution of biosynthetic gene clusters reveals hidden chemical diversity on bacterial genomes.</title>
        <authorList>
            <person name="Cruz-Morales P."/>
            <person name="Martinez-Guerrero C."/>
            <person name="Morales-Escalante M.A."/>
            <person name="Yanez-Guerra L.A."/>
            <person name="Kopp J.F."/>
            <person name="Feldmann J."/>
            <person name="Ramos-Aboites H.E."/>
            <person name="Barona-Gomez F."/>
        </authorList>
    </citation>
    <scope>NUCLEOTIDE SEQUENCE [LARGE SCALE GENOMIC DNA]</scope>
    <source>
        <strain evidence="2 3">ATCC 31245</strain>
    </source>
</reference>
<dbReference type="STRING" id="66430.ACS04_07705"/>
<dbReference type="InterPro" id="IPR051908">
    <property type="entry name" value="Ribosomal_N-acetyltransferase"/>
</dbReference>
<dbReference type="GO" id="GO:0005737">
    <property type="term" value="C:cytoplasm"/>
    <property type="evidence" value="ECO:0007669"/>
    <property type="project" value="TreeGrafter"/>
</dbReference>
<accession>A0A0J6XQM7</accession>
<dbReference type="Gene3D" id="3.40.630.30">
    <property type="match status" value="1"/>
</dbReference>
<dbReference type="EMBL" id="LFML01000029">
    <property type="protein sequence ID" value="KMO98460.1"/>
    <property type="molecule type" value="Genomic_DNA"/>
</dbReference>
<evidence type="ECO:0000259" key="1">
    <source>
        <dbReference type="PROSITE" id="PS51186"/>
    </source>
</evidence>
<dbReference type="Pfam" id="PF13302">
    <property type="entry name" value="Acetyltransf_3"/>
    <property type="match status" value="1"/>
</dbReference>
<evidence type="ECO:0000313" key="2">
    <source>
        <dbReference type="EMBL" id="KMO98460.1"/>
    </source>
</evidence>
<dbReference type="PATRIC" id="fig|66430.4.peg.3904"/>
<dbReference type="RefSeq" id="WP_048475775.1">
    <property type="nucleotide sequence ID" value="NZ_JBIRUD010000002.1"/>
</dbReference>
<evidence type="ECO:0000313" key="3">
    <source>
        <dbReference type="Proteomes" id="UP000035932"/>
    </source>
</evidence>
<name>A0A0J6XQM7_9ACTN</name>
<dbReference type="InterPro" id="IPR016181">
    <property type="entry name" value="Acyl_CoA_acyltransferase"/>
</dbReference>
<dbReference type="GO" id="GO:0008999">
    <property type="term" value="F:protein-N-terminal-alanine acetyltransferase activity"/>
    <property type="evidence" value="ECO:0007669"/>
    <property type="project" value="TreeGrafter"/>
</dbReference>
<protein>
    <submittedName>
        <fullName evidence="2">Acetyltransferase</fullName>
    </submittedName>
</protein>
<dbReference type="OrthoDB" id="2061990at2"/>
<feature type="domain" description="N-acetyltransferase" evidence="1">
    <location>
        <begin position="41"/>
        <end position="206"/>
    </location>
</feature>